<comment type="similarity">
    <text evidence="4">Belongs to the diacylglycerol acyltransferase family.</text>
</comment>
<name>R9QY77_9STRA</name>
<dbReference type="GO" id="GO:0006071">
    <property type="term" value="P:glycerol metabolic process"/>
    <property type="evidence" value="ECO:0007669"/>
    <property type="project" value="UniProtKB-KW"/>
</dbReference>
<dbReference type="PANTHER" id="PTHR12317">
    <property type="entry name" value="DIACYLGLYCEROL O-ACYLTRANSFERASE"/>
    <property type="match status" value="1"/>
</dbReference>
<dbReference type="EC" id="2.3.1.20" evidence="5"/>
<dbReference type="Pfam" id="PF03982">
    <property type="entry name" value="DAGAT"/>
    <property type="match status" value="1"/>
</dbReference>
<evidence type="ECO:0000256" key="16">
    <source>
        <dbReference type="SAM" id="Phobius"/>
    </source>
</evidence>
<evidence type="ECO:0000256" key="1">
    <source>
        <dbReference type="ARBA" id="ARBA00004477"/>
    </source>
</evidence>
<feature type="compositionally biased region" description="Polar residues" evidence="15">
    <location>
        <begin position="59"/>
        <end position="74"/>
    </location>
</feature>
<evidence type="ECO:0000256" key="10">
    <source>
        <dbReference type="ARBA" id="ARBA00022824"/>
    </source>
</evidence>
<dbReference type="PANTHER" id="PTHR12317:SF0">
    <property type="entry name" value="ACYLTRANSFERASE"/>
    <property type="match status" value="1"/>
</dbReference>
<dbReference type="InterPro" id="IPR007130">
    <property type="entry name" value="DAGAT"/>
</dbReference>
<evidence type="ECO:0000256" key="6">
    <source>
        <dbReference type="ARBA" id="ARBA00022516"/>
    </source>
</evidence>
<keyword evidence="11 16" id="KW-1133">Transmembrane helix</keyword>
<evidence type="ECO:0000256" key="2">
    <source>
        <dbReference type="ARBA" id="ARBA00004771"/>
    </source>
</evidence>
<comment type="pathway">
    <text evidence="2">Glycerolipid metabolism; triacylglycerol biosynthesis.</text>
</comment>
<accession>R9QY77</accession>
<evidence type="ECO:0000256" key="14">
    <source>
        <dbReference type="ARBA" id="ARBA00023315"/>
    </source>
</evidence>
<feature type="transmembrane region" description="Helical" evidence="16">
    <location>
        <begin position="169"/>
        <end position="188"/>
    </location>
</feature>
<gene>
    <name evidence="17" type="primary">DGAT2</name>
</gene>
<feature type="region of interest" description="Disordered" evidence="15">
    <location>
        <begin position="539"/>
        <end position="593"/>
    </location>
</feature>
<dbReference type="GO" id="GO:0005789">
    <property type="term" value="C:endoplasmic reticulum membrane"/>
    <property type="evidence" value="ECO:0007669"/>
    <property type="project" value="UniProtKB-SubCell"/>
</dbReference>
<evidence type="ECO:0000256" key="3">
    <source>
        <dbReference type="ARBA" id="ARBA00005189"/>
    </source>
</evidence>
<evidence type="ECO:0000256" key="11">
    <source>
        <dbReference type="ARBA" id="ARBA00022989"/>
    </source>
</evidence>
<evidence type="ECO:0000256" key="4">
    <source>
        <dbReference type="ARBA" id="ARBA00005420"/>
    </source>
</evidence>
<dbReference type="CDD" id="cd07987">
    <property type="entry name" value="LPLAT_MGAT-like"/>
    <property type="match status" value="1"/>
</dbReference>
<keyword evidence="8 16" id="KW-0812">Transmembrane</keyword>
<dbReference type="GO" id="GO:0004144">
    <property type="term" value="F:diacylglycerol O-acyltransferase activity"/>
    <property type="evidence" value="ECO:0007669"/>
    <property type="project" value="UniProtKB-EC"/>
</dbReference>
<protein>
    <recommendedName>
        <fullName evidence="5">diacylglycerol O-acyltransferase</fullName>
        <ecNumber evidence="5">2.3.1.20</ecNumber>
    </recommendedName>
</protein>
<evidence type="ECO:0000256" key="13">
    <source>
        <dbReference type="ARBA" id="ARBA00023136"/>
    </source>
</evidence>
<comment type="subcellular location">
    <subcellularLocation>
        <location evidence="1">Endoplasmic reticulum membrane</location>
        <topology evidence="1">Multi-pass membrane protein</topology>
    </subcellularLocation>
</comment>
<evidence type="ECO:0000256" key="8">
    <source>
        <dbReference type="ARBA" id="ARBA00022692"/>
    </source>
</evidence>
<feature type="region of interest" description="Disordered" evidence="15">
    <location>
        <begin position="1"/>
        <end position="123"/>
    </location>
</feature>
<keyword evidence="7 17" id="KW-0808">Transferase</keyword>
<dbReference type="AlphaFoldDB" id="R9QY77"/>
<evidence type="ECO:0000256" key="7">
    <source>
        <dbReference type="ARBA" id="ARBA00022679"/>
    </source>
</evidence>
<dbReference type="EMBL" id="JX185322">
    <property type="protein sequence ID" value="AGF92151.1"/>
    <property type="molecule type" value="mRNA"/>
</dbReference>
<keyword evidence="13 16" id="KW-0472">Membrane</keyword>
<evidence type="ECO:0000256" key="5">
    <source>
        <dbReference type="ARBA" id="ARBA00013244"/>
    </source>
</evidence>
<dbReference type="GO" id="GO:0019432">
    <property type="term" value="P:triglyceride biosynthetic process"/>
    <property type="evidence" value="ECO:0007669"/>
    <property type="project" value="TreeGrafter"/>
</dbReference>
<feature type="transmembrane region" description="Helical" evidence="16">
    <location>
        <begin position="209"/>
        <end position="227"/>
    </location>
</feature>
<reference evidence="17" key="1">
    <citation type="journal article" date="2013" name="J. Exp. Bot.">
        <title>A thraustochytrid diacylglycerol acyltransferase 2 with broad substrate specificity strongly increases oleic acid content in engineered Arabidopsis thaliana seeds.</title>
        <authorList>
            <person name="Zhang C."/>
            <person name="Iskandarov U."/>
            <person name="Klotz E.T."/>
            <person name="Stevens R.L."/>
            <person name="Cahoon R.E."/>
            <person name="Nazarenus T.J."/>
            <person name="Pereira S.L."/>
            <person name="Cahoon E.B."/>
        </authorList>
    </citation>
    <scope>NUCLEOTIDE SEQUENCE</scope>
</reference>
<dbReference type="BRENDA" id="2.3.1.20">
    <property type="organism ID" value="13461"/>
</dbReference>
<evidence type="ECO:0000256" key="15">
    <source>
        <dbReference type="SAM" id="MobiDB-lite"/>
    </source>
</evidence>
<sequence>MEPIAYKEGGLPPRADGKRASSGNVRATNGAAGGPRLGPVSPRKGRNQGSFDSGEATPNGMTTPSQGSVSSYSSEDAHTNGGGGSPRSSGSAGSGGANGGLKLRAPRGGPVPSRRSAAPPARHRLTREEREMFLRIEREWREEDEWAKQEPGVVSTMIWTPILIGLRCFNIWLSVVTWPLSFLARVVFGMEMKKASFWDVPLERRKQTVAVAGFVMLLPCVLLAYVWSLVLLVFPLTTLPMLGYYIWIFKIDKSPENGQRTPFLRYWSAWRHFASYFPLRLIKTHNLDPSRKYVFAYHPHGIISIGAFGNFATNATGFSRKFPGIDLRLLTLEMNFWCPWIREFLLSMGVCSAAKRSCNKILSKGPGSAIMLVVGGAAESLDTEPGTYRLTLGRKGFIRVALDNGADLVPVLAFGENDIFDTIYYESGTVMRKIQEVVRKRLGFATPVFSGRGFFNYSFGFLPHRRPVIVVCGRPIKVPKLPEHLRGSALSTTPEGVALVDQYHQKYVAELRRVWDLYKSKWAVSRAESLMIKGVQNPALPRSPSRRIPPAQRVPASAASLSFREVDEAEFEAKEDGATSSPQSMSAALYTEG</sequence>
<keyword evidence="14 17" id="KW-0012">Acyltransferase</keyword>
<comment type="pathway">
    <text evidence="3">Lipid metabolism.</text>
</comment>
<keyword evidence="9" id="KW-0319">Glycerol metabolism</keyword>
<keyword evidence="12" id="KW-0443">Lipid metabolism</keyword>
<keyword evidence="6" id="KW-0444">Lipid biosynthesis</keyword>
<keyword evidence="10" id="KW-0256">Endoplasmic reticulum</keyword>
<organism evidence="17">
    <name type="scientific">Thraustochytrium aureum</name>
    <dbReference type="NCBI Taxonomy" id="42467"/>
    <lineage>
        <taxon>Eukaryota</taxon>
        <taxon>Sar</taxon>
        <taxon>Stramenopiles</taxon>
        <taxon>Bigyra</taxon>
        <taxon>Labyrinthulomycetes</taxon>
        <taxon>Thraustochytrida</taxon>
        <taxon>Thraustochytriidae</taxon>
        <taxon>Thraustochytrium</taxon>
    </lineage>
</organism>
<proteinExistence type="evidence at transcript level"/>
<evidence type="ECO:0000256" key="12">
    <source>
        <dbReference type="ARBA" id="ARBA00023098"/>
    </source>
</evidence>
<evidence type="ECO:0000313" key="17">
    <source>
        <dbReference type="EMBL" id="AGF92151.1"/>
    </source>
</evidence>
<evidence type="ECO:0000256" key="9">
    <source>
        <dbReference type="ARBA" id="ARBA00022798"/>
    </source>
</evidence>